<dbReference type="GO" id="GO:0005524">
    <property type="term" value="F:ATP binding"/>
    <property type="evidence" value="ECO:0007669"/>
    <property type="project" value="UniProtKB-KW"/>
</dbReference>
<evidence type="ECO:0000256" key="2">
    <source>
        <dbReference type="ARBA" id="ARBA00022741"/>
    </source>
</evidence>
<evidence type="ECO:0000256" key="4">
    <source>
        <dbReference type="ARBA" id="ARBA00023117"/>
    </source>
</evidence>
<dbReference type="SMART" id="SM00490">
    <property type="entry name" value="HELICc"/>
    <property type="match status" value="1"/>
</dbReference>
<comment type="catalytic activity">
    <reaction evidence="7">
        <text>Couples ATP hydrolysis with the unwinding of duplex DNA by translocating in the 3'-5' direction.</text>
        <dbReference type="EC" id="5.6.2.4"/>
    </reaction>
</comment>
<dbReference type="Proteomes" id="UP001221142">
    <property type="component" value="Unassembled WGS sequence"/>
</dbReference>
<dbReference type="InterPro" id="IPR036427">
    <property type="entry name" value="Bromodomain-like_sf"/>
</dbReference>
<comment type="caution">
    <text evidence="14">The sequence shown here is derived from an EMBL/GenBank/DDBJ whole genome shotgun (WGS) entry which is preliminary data.</text>
</comment>
<keyword evidence="15" id="KW-1185">Reference proteome</keyword>
<dbReference type="Pfam" id="PF00271">
    <property type="entry name" value="Helicase_C"/>
    <property type="match status" value="1"/>
</dbReference>
<evidence type="ECO:0000256" key="6">
    <source>
        <dbReference type="ARBA" id="ARBA00023235"/>
    </source>
</evidence>
<dbReference type="GO" id="GO:0009378">
    <property type="term" value="F:four-way junction helicase activity"/>
    <property type="evidence" value="ECO:0007669"/>
    <property type="project" value="TreeGrafter"/>
</dbReference>
<dbReference type="SUPFAM" id="SSF52540">
    <property type="entry name" value="P-loop containing nucleoside triphosphate hydrolases"/>
    <property type="match status" value="1"/>
</dbReference>
<comment type="similarity">
    <text evidence="1">Belongs to the helicase family. RecQ subfamily.</text>
</comment>
<dbReference type="InterPro" id="IPR011545">
    <property type="entry name" value="DEAD/DEAH_box_helicase_dom"/>
</dbReference>
<feature type="compositionally biased region" description="Acidic residues" evidence="10">
    <location>
        <begin position="391"/>
        <end position="415"/>
    </location>
</feature>
<sequence length="787" mass="88848">MPYEAVAEPDPTCVQHTKDLIFGIWNVSELRPHQEIAGIHLIQGKNVVLDVPTGGGKTLAFWWPLLYHWDPNVNAEGTRKILLVVSPLVALMSEQAEDLCNRKIPALALTSHTPDLKQALKDAGQNKFRVLFVSPEMAVGAAFHEHVLKAAPFRDNIIGFIADEFHAIVEWGTPDFRPEYSELIVLLRRLPTGVPVMMGSATLPGILLQDGLRLLAITKYEHIAFSNNKPNVALSVRLMQHPRTTYVDLINLFPHDPSPNAQDFPQTLIYVNSLQESEDIQDFLRAHSPKSIPAVSFEFYHRHIAESRKIIIQGALRDGSLRAVSATDALGMGMDFSKVRRVVLWREPKSFLSLVQKTGRCARQIQDRGEMILFITKASYARHLALLEAEGDFDESDPEDDDREEGVDNDDAAEEPLDREAAIGPDELEEEDEVPTTSSTASAGFKAQDSLFLARFIVEPKCRRDPWNEYFQNAKKKVFIPQDPDTRCCDCCDPSQFPVDSIEAVLLPLDKPGRGSKPTPELSLAVVEALQAWRDKIIARDFPNQLNITGKLILSNKVIQSIAARPRAITTPHIFVSSIIWRYGTVQDFRYGLEVVSEISRLLLDHPDLEEQEREAARREKAYQQLTVLASKDYRRRLTALGDECWEAVASVGTGNMVQRGTGVNRRMVPELRCQVFLALPRKTFHPQYYEQTQRPISMSTIKQLTHATTQKGGYSNLSDYVADWRLLFLNARTYNRDESQIFRDAVFLEGVFENAVATAAVRNNLEMEWKQIQAGKDLEQDNFDLI</sequence>
<dbReference type="GO" id="GO:0005694">
    <property type="term" value="C:chromosome"/>
    <property type="evidence" value="ECO:0007669"/>
    <property type="project" value="TreeGrafter"/>
</dbReference>
<dbReference type="GO" id="GO:0000724">
    <property type="term" value="P:double-strand break repair via homologous recombination"/>
    <property type="evidence" value="ECO:0007669"/>
    <property type="project" value="TreeGrafter"/>
</dbReference>
<feature type="domain" description="Bromo" evidence="11">
    <location>
        <begin position="677"/>
        <end position="743"/>
    </location>
</feature>
<evidence type="ECO:0000259" key="13">
    <source>
        <dbReference type="PROSITE" id="PS51194"/>
    </source>
</evidence>
<keyword evidence="3" id="KW-0067">ATP-binding</keyword>
<dbReference type="SMART" id="SM00487">
    <property type="entry name" value="DEXDc"/>
    <property type="match status" value="1"/>
</dbReference>
<evidence type="ECO:0000313" key="14">
    <source>
        <dbReference type="EMBL" id="KAJ7614184.1"/>
    </source>
</evidence>
<dbReference type="GO" id="GO:0043138">
    <property type="term" value="F:3'-5' DNA helicase activity"/>
    <property type="evidence" value="ECO:0007669"/>
    <property type="project" value="UniProtKB-EC"/>
</dbReference>
<dbReference type="InterPro" id="IPR027417">
    <property type="entry name" value="P-loop_NTPase"/>
</dbReference>
<dbReference type="Pfam" id="PF00439">
    <property type="entry name" value="Bromodomain"/>
    <property type="match status" value="1"/>
</dbReference>
<evidence type="ECO:0000256" key="10">
    <source>
        <dbReference type="SAM" id="MobiDB-lite"/>
    </source>
</evidence>
<evidence type="ECO:0000259" key="12">
    <source>
        <dbReference type="PROSITE" id="PS51192"/>
    </source>
</evidence>
<organism evidence="14 15">
    <name type="scientific">Roridomyces roridus</name>
    <dbReference type="NCBI Taxonomy" id="1738132"/>
    <lineage>
        <taxon>Eukaryota</taxon>
        <taxon>Fungi</taxon>
        <taxon>Dikarya</taxon>
        <taxon>Basidiomycota</taxon>
        <taxon>Agaricomycotina</taxon>
        <taxon>Agaricomycetes</taxon>
        <taxon>Agaricomycetidae</taxon>
        <taxon>Agaricales</taxon>
        <taxon>Marasmiineae</taxon>
        <taxon>Mycenaceae</taxon>
        <taxon>Roridomyces</taxon>
    </lineage>
</organism>
<dbReference type="EMBL" id="JARKIF010000027">
    <property type="protein sequence ID" value="KAJ7614184.1"/>
    <property type="molecule type" value="Genomic_DNA"/>
</dbReference>
<evidence type="ECO:0000256" key="7">
    <source>
        <dbReference type="ARBA" id="ARBA00034617"/>
    </source>
</evidence>
<dbReference type="AlphaFoldDB" id="A0AAD7B8V4"/>
<evidence type="ECO:0000256" key="9">
    <source>
        <dbReference type="PROSITE-ProRule" id="PRU00035"/>
    </source>
</evidence>
<dbReference type="InterPro" id="IPR014001">
    <property type="entry name" value="Helicase_ATP-bd"/>
</dbReference>
<keyword evidence="2" id="KW-0547">Nucleotide-binding</keyword>
<proteinExistence type="inferred from homology"/>
<dbReference type="PROSITE" id="PS51192">
    <property type="entry name" value="HELICASE_ATP_BIND_1"/>
    <property type="match status" value="1"/>
</dbReference>
<dbReference type="GO" id="GO:0005737">
    <property type="term" value="C:cytoplasm"/>
    <property type="evidence" value="ECO:0007669"/>
    <property type="project" value="TreeGrafter"/>
</dbReference>
<keyword evidence="5" id="KW-0238">DNA-binding</keyword>
<evidence type="ECO:0000256" key="3">
    <source>
        <dbReference type="ARBA" id="ARBA00022840"/>
    </source>
</evidence>
<dbReference type="EC" id="5.6.2.4" evidence="8"/>
<keyword evidence="4 9" id="KW-0103">Bromodomain</keyword>
<feature type="domain" description="Helicase C-terminal" evidence="13">
    <location>
        <begin position="245"/>
        <end position="404"/>
    </location>
</feature>
<evidence type="ECO:0000256" key="5">
    <source>
        <dbReference type="ARBA" id="ARBA00023125"/>
    </source>
</evidence>
<accession>A0AAD7B8V4</accession>
<dbReference type="GO" id="GO:0016787">
    <property type="term" value="F:hydrolase activity"/>
    <property type="evidence" value="ECO:0007669"/>
    <property type="project" value="UniProtKB-KW"/>
</dbReference>
<dbReference type="SUPFAM" id="SSF47370">
    <property type="entry name" value="Bromodomain"/>
    <property type="match status" value="1"/>
</dbReference>
<name>A0AAD7B8V4_9AGAR</name>
<dbReference type="InterPro" id="IPR001487">
    <property type="entry name" value="Bromodomain"/>
</dbReference>
<dbReference type="CDD" id="cd04369">
    <property type="entry name" value="Bromodomain"/>
    <property type="match status" value="1"/>
</dbReference>
<keyword evidence="6" id="KW-0413">Isomerase</keyword>
<evidence type="ECO:0000259" key="11">
    <source>
        <dbReference type="PROSITE" id="PS50014"/>
    </source>
</evidence>
<evidence type="ECO:0000256" key="1">
    <source>
        <dbReference type="ARBA" id="ARBA00005446"/>
    </source>
</evidence>
<dbReference type="Gene3D" id="1.20.920.10">
    <property type="entry name" value="Bromodomain-like"/>
    <property type="match status" value="1"/>
</dbReference>
<evidence type="ECO:0000256" key="8">
    <source>
        <dbReference type="ARBA" id="ARBA00034808"/>
    </source>
</evidence>
<keyword evidence="14" id="KW-0378">Hydrolase</keyword>
<feature type="domain" description="Helicase ATP-binding" evidence="12">
    <location>
        <begin position="38"/>
        <end position="221"/>
    </location>
</feature>
<dbReference type="GO" id="GO:0003677">
    <property type="term" value="F:DNA binding"/>
    <property type="evidence" value="ECO:0007669"/>
    <property type="project" value="UniProtKB-KW"/>
</dbReference>
<dbReference type="Gene3D" id="3.40.50.300">
    <property type="entry name" value="P-loop containing nucleotide triphosphate hydrolases"/>
    <property type="match status" value="2"/>
</dbReference>
<dbReference type="PANTHER" id="PTHR13710">
    <property type="entry name" value="DNA HELICASE RECQ FAMILY MEMBER"/>
    <property type="match status" value="1"/>
</dbReference>
<dbReference type="PANTHER" id="PTHR13710:SF105">
    <property type="entry name" value="ATP-DEPENDENT DNA HELICASE Q1"/>
    <property type="match status" value="1"/>
</dbReference>
<dbReference type="PROSITE" id="PS51194">
    <property type="entry name" value="HELICASE_CTER"/>
    <property type="match status" value="1"/>
</dbReference>
<protein>
    <recommendedName>
        <fullName evidence="8">DNA 3'-5' helicase</fullName>
        <ecNumber evidence="8">5.6.2.4</ecNumber>
    </recommendedName>
</protein>
<dbReference type="Pfam" id="PF00270">
    <property type="entry name" value="DEAD"/>
    <property type="match status" value="1"/>
</dbReference>
<dbReference type="PROSITE" id="PS50014">
    <property type="entry name" value="BROMODOMAIN_2"/>
    <property type="match status" value="1"/>
</dbReference>
<dbReference type="InterPro" id="IPR001650">
    <property type="entry name" value="Helicase_C-like"/>
</dbReference>
<gene>
    <name evidence="14" type="ORF">FB45DRAFT_1111329</name>
</gene>
<reference evidence="14" key="1">
    <citation type="submission" date="2023-03" db="EMBL/GenBank/DDBJ databases">
        <title>Massive genome expansion in bonnet fungi (Mycena s.s.) driven by repeated elements and novel gene families across ecological guilds.</title>
        <authorList>
            <consortium name="Lawrence Berkeley National Laboratory"/>
            <person name="Harder C.B."/>
            <person name="Miyauchi S."/>
            <person name="Viragh M."/>
            <person name="Kuo A."/>
            <person name="Thoen E."/>
            <person name="Andreopoulos B."/>
            <person name="Lu D."/>
            <person name="Skrede I."/>
            <person name="Drula E."/>
            <person name="Henrissat B."/>
            <person name="Morin E."/>
            <person name="Kohler A."/>
            <person name="Barry K."/>
            <person name="LaButti K."/>
            <person name="Morin E."/>
            <person name="Salamov A."/>
            <person name="Lipzen A."/>
            <person name="Mereny Z."/>
            <person name="Hegedus B."/>
            <person name="Baldrian P."/>
            <person name="Stursova M."/>
            <person name="Weitz H."/>
            <person name="Taylor A."/>
            <person name="Grigoriev I.V."/>
            <person name="Nagy L.G."/>
            <person name="Martin F."/>
            <person name="Kauserud H."/>
        </authorList>
    </citation>
    <scope>NUCLEOTIDE SEQUENCE</scope>
    <source>
        <strain evidence="14">9284</strain>
    </source>
</reference>
<dbReference type="GO" id="GO:0006325">
    <property type="term" value="P:chromatin organization"/>
    <property type="evidence" value="ECO:0007669"/>
    <property type="project" value="UniProtKB-ARBA"/>
</dbReference>
<dbReference type="SMART" id="SM00297">
    <property type="entry name" value="BROMO"/>
    <property type="match status" value="1"/>
</dbReference>
<feature type="region of interest" description="Disordered" evidence="10">
    <location>
        <begin position="391"/>
        <end position="442"/>
    </location>
</feature>
<evidence type="ECO:0000313" key="15">
    <source>
        <dbReference type="Proteomes" id="UP001221142"/>
    </source>
</evidence>